<evidence type="ECO:0000313" key="14">
    <source>
        <dbReference type="EMBL" id="MTT76761.1"/>
    </source>
</evidence>
<dbReference type="Pfam" id="PF00072">
    <property type="entry name" value="Response_reg"/>
    <property type="match status" value="1"/>
</dbReference>
<dbReference type="Gene3D" id="6.10.250.690">
    <property type="match status" value="1"/>
</dbReference>
<evidence type="ECO:0000256" key="3">
    <source>
        <dbReference type="ARBA" id="ARBA00022553"/>
    </source>
</evidence>
<evidence type="ECO:0000256" key="9">
    <source>
        <dbReference type="ARBA" id="ARBA00074083"/>
    </source>
</evidence>
<dbReference type="FunFam" id="3.40.50.2300:FF:000021">
    <property type="entry name" value="Two-component system response regulator KdpE"/>
    <property type="match status" value="1"/>
</dbReference>
<evidence type="ECO:0000256" key="8">
    <source>
        <dbReference type="ARBA" id="ARBA00057085"/>
    </source>
</evidence>
<evidence type="ECO:0000256" key="7">
    <source>
        <dbReference type="ARBA" id="ARBA00023163"/>
    </source>
</evidence>
<gene>
    <name evidence="14" type="ORF">GMD11_10895</name>
    <name evidence="15" type="ORF">GMD18_10565</name>
</gene>
<dbReference type="CDD" id="cd00383">
    <property type="entry name" value="trans_reg_C"/>
    <property type="match status" value="1"/>
</dbReference>
<evidence type="ECO:0000313" key="15">
    <source>
        <dbReference type="EMBL" id="MTU04834.1"/>
    </source>
</evidence>
<comment type="function">
    <text evidence="8">Member of the two-component regulatory system KdpD/KdpE involved in the regulation of the kdp operon. Upon phosphorylation by KdpD, functions as a transcription regulator by direct binding to promoter regions of target genes to positively regulate their expression.</text>
</comment>
<dbReference type="InterPro" id="IPR036388">
    <property type="entry name" value="WH-like_DNA-bd_sf"/>
</dbReference>
<dbReference type="Gene3D" id="3.40.50.2300">
    <property type="match status" value="1"/>
</dbReference>
<keyword evidence="4" id="KW-0902">Two-component regulatory system</keyword>
<dbReference type="GO" id="GO:0032993">
    <property type="term" value="C:protein-DNA complex"/>
    <property type="evidence" value="ECO:0007669"/>
    <property type="project" value="TreeGrafter"/>
</dbReference>
<evidence type="ECO:0000256" key="6">
    <source>
        <dbReference type="ARBA" id="ARBA00023125"/>
    </source>
</evidence>
<dbReference type="InterPro" id="IPR011006">
    <property type="entry name" value="CheY-like_superfamily"/>
</dbReference>
<reference evidence="16 17" key="1">
    <citation type="journal article" date="2019" name="Nat. Med.">
        <title>A library of human gut bacterial isolates paired with longitudinal multiomics data enables mechanistic microbiome research.</title>
        <authorList>
            <person name="Poyet M."/>
            <person name="Groussin M."/>
            <person name="Gibbons S.M."/>
            <person name="Avila-Pacheco J."/>
            <person name="Jiang X."/>
            <person name="Kearney S.M."/>
            <person name="Perrotta A.R."/>
            <person name="Berdy B."/>
            <person name="Zhao S."/>
            <person name="Lieberman T.D."/>
            <person name="Swanson P.K."/>
            <person name="Smith M."/>
            <person name="Roesemann S."/>
            <person name="Alexander J.E."/>
            <person name="Rich S.A."/>
            <person name="Livny J."/>
            <person name="Vlamakis H."/>
            <person name="Clish C."/>
            <person name="Bullock K."/>
            <person name="Deik A."/>
            <person name="Scott J."/>
            <person name="Pierce K.A."/>
            <person name="Xavier R.J."/>
            <person name="Alm E.J."/>
        </authorList>
    </citation>
    <scope>NUCLEOTIDE SEQUENCE [LARGE SCALE GENOMIC DNA]</scope>
    <source>
        <strain evidence="14 17">BIOML-A13</strain>
        <strain evidence="15 16">BIOML-A3</strain>
    </source>
</reference>
<dbReference type="GO" id="GO:0042802">
    <property type="term" value="F:identical protein binding"/>
    <property type="evidence" value="ECO:0007669"/>
    <property type="project" value="UniProtKB-ARBA"/>
</dbReference>
<comment type="caution">
    <text evidence="14">The sequence shown here is derived from an EMBL/GenBank/DDBJ whole genome shotgun (WGS) entry which is preliminary data.</text>
</comment>
<dbReference type="Gene3D" id="1.10.10.10">
    <property type="entry name" value="Winged helix-like DNA-binding domain superfamily/Winged helix DNA-binding domain"/>
    <property type="match status" value="1"/>
</dbReference>
<keyword evidence="6 11" id="KW-0238">DNA-binding</keyword>
<evidence type="ECO:0000256" key="10">
    <source>
        <dbReference type="PROSITE-ProRule" id="PRU00169"/>
    </source>
</evidence>
<dbReference type="PROSITE" id="PS51755">
    <property type="entry name" value="OMPR_PHOB"/>
    <property type="match status" value="1"/>
</dbReference>
<protein>
    <recommendedName>
        <fullName evidence="9">Transcriptional regulatory protein KdpE</fullName>
    </recommendedName>
</protein>
<evidence type="ECO:0000259" key="12">
    <source>
        <dbReference type="PROSITE" id="PS50110"/>
    </source>
</evidence>
<dbReference type="GO" id="GO:0000987">
    <property type="term" value="F:cis-regulatory region sequence-specific DNA binding"/>
    <property type="evidence" value="ECO:0007669"/>
    <property type="project" value="UniProtKB-ARBA"/>
</dbReference>
<dbReference type="CDD" id="cd17620">
    <property type="entry name" value="REC_OmpR_KdpE-like"/>
    <property type="match status" value="1"/>
</dbReference>
<evidence type="ECO:0000313" key="17">
    <source>
        <dbReference type="Proteomes" id="UP000484547"/>
    </source>
</evidence>
<dbReference type="OrthoDB" id="152576at2"/>
<proteinExistence type="predicted"/>
<sequence>MTENTLRVLIIDDEPAIRKLLKISMQAYGYELGEAATGQDGLLMAASFRPDIILVDLGLPDMDGKAVVKALREWSETPIIVLTAREQEQEKIAALDVGADDYVTKPFGMGELMARMRVCLRRAGNKEGEPILTCGGLQLNLLEHRVVVEGREVKLTPTEYELLKVMLKYAGRVLTHKQLLKAVWGNEYDTDTHYIRIYMRQLRRKIEPDPAQPKYLITEAGIGYRLLGGE</sequence>
<dbReference type="GO" id="GO:0045893">
    <property type="term" value="P:positive regulation of DNA-templated transcription"/>
    <property type="evidence" value="ECO:0007669"/>
    <property type="project" value="UniProtKB-ARBA"/>
</dbReference>
<keyword evidence="16" id="KW-1185">Reference proteome</keyword>
<organism evidence="14 17">
    <name type="scientific">Phascolarctobacterium faecium</name>
    <dbReference type="NCBI Taxonomy" id="33025"/>
    <lineage>
        <taxon>Bacteria</taxon>
        <taxon>Bacillati</taxon>
        <taxon>Bacillota</taxon>
        <taxon>Negativicutes</taxon>
        <taxon>Acidaminococcales</taxon>
        <taxon>Acidaminococcaceae</taxon>
        <taxon>Phascolarctobacterium</taxon>
    </lineage>
</organism>
<dbReference type="Pfam" id="PF00486">
    <property type="entry name" value="Trans_reg_C"/>
    <property type="match status" value="1"/>
</dbReference>
<dbReference type="PANTHER" id="PTHR48111">
    <property type="entry name" value="REGULATOR OF RPOS"/>
    <property type="match status" value="1"/>
</dbReference>
<keyword evidence="3 10" id="KW-0597">Phosphoprotein</keyword>
<dbReference type="SUPFAM" id="SSF52172">
    <property type="entry name" value="CheY-like"/>
    <property type="match status" value="1"/>
</dbReference>
<evidence type="ECO:0000256" key="1">
    <source>
        <dbReference type="ARBA" id="ARBA00004496"/>
    </source>
</evidence>
<feature type="domain" description="Response regulatory" evidence="12">
    <location>
        <begin position="7"/>
        <end position="120"/>
    </location>
</feature>
<accession>A0A3G9HAQ9</accession>
<evidence type="ECO:0000313" key="16">
    <source>
        <dbReference type="Proteomes" id="UP000443070"/>
    </source>
</evidence>
<dbReference type="InterPro" id="IPR001789">
    <property type="entry name" value="Sig_transdc_resp-reg_receiver"/>
</dbReference>
<dbReference type="PROSITE" id="PS50110">
    <property type="entry name" value="RESPONSE_REGULATORY"/>
    <property type="match status" value="1"/>
</dbReference>
<dbReference type="PANTHER" id="PTHR48111:SF50">
    <property type="entry name" value="KDP OPERON TRANSCRIPTIONAL REGULATORY PROTEIN KDPE"/>
    <property type="match status" value="1"/>
</dbReference>
<dbReference type="FunFam" id="1.10.10.10:FF:000210">
    <property type="entry name" value="Winged-helix transcriptional response regulator KdpE"/>
    <property type="match status" value="1"/>
</dbReference>
<evidence type="ECO:0000256" key="4">
    <source>
        <dbReference type="ARBA" id="ARBA00023012"/>
    </source>
</evidence>
<dbReference type="GO" id="GO:0000156">
    <property type="term" value="F:phosphorelay response regulator activity"/>
    <property type="evidence" value="ECO:0007669"/>
    <property type="project" value="TreeGrafter"/>
</dbReference>
<evidence type="ECO:0000256" key="5">
    <source>
        <dbReference type="ARBA" id="ARBA00023015"/>
    </source>
</evidence>
<keyword evidence="2" id="KW-0963">Cytoplasm</keyword>
<evidence type="ECO:0000256" key="2">
    <source>
        <dbReference type="ARBA" id="ARBA00022490"/>
    </source>
</evidence>
<dbReference type="RefSeq" id="WP_046430783.1">
    <property type="nucleotide sequence ID" value="NZ_AP019004.1"/>
</dbReference>
<dbReference type="EMBL" id="WNBM01000011">
    <property type="protein sequence ID" value="MTT76761.1"/>
    <property type="molecule type" value="Genomic_DNA"/>
</dbReference>
<keyword evidence="5" id="KW-0805">Transcription regulation</keyword>
<dbReference type="SMART" id="SM00448">
    <property type="entry name" value="REC"/>
    <property type="match status" value="1"/>
</dbReference>
<keyword evidence="7" id="KW-0804">Transcription</keyword>
<evidence type="ECO:0000256" key="11">
    <source>
        <dbReference type="PROSITE-ProRule" id="PRU01091"/>
    </source>
</evidence>
<dbReference type="EMBL" id="WNBW01000012">
    <property type="protein sequence ID" value="MTU04834.1"/>
    <property type="molecule type" value="Genomic_DNA"/>
</dbReference>
<feature type="domain" description="OmpR/PhoB-type" evidence="13">
    <location>
        <begin position="129"/>
        <end position="228"/>
    </location>
</feature>
<dbReference type="GeneID" id="49406088"/>
<dbReference type="InterPro" id="IPR001867">
    <property type="entry name" value="OmpR/PhoB-type_DNA-bd"/>
</dbReference>
<comment type="subcellular location">
    <subcellularLocation>
        <location evidence="1">Cytoplasm</location>
    </subcellularLocation>
</comment>
<dbReference type="GO" id="GO:0005829">
    <property type="term" value="C:cytosol"/>
    <property type="evidence" value="ECO:0007669"/>
    <property type="project" value="TreeGrafter"/>
</dbReference>
<evidence type="ECO:0000259" key="13">
    <source>
        <dbReference type="PROSITE" id="PS51755"/>
    </source>
</evidence>
<dbReference type="InterPro" id="IPR039420">
    <property type="entry name" value="WalR-like"/>
</dbReference>
<name>A0A3G9HAQ9_9FIRM</name>
<feature type="DNA-binding region" description="OmpR/PhoB-type" evidence="11">
    <location>
        <begin position="129"/>
        <end position="228"/>
    </location>
</feature>
<dbReference type="AlphaFoldDB" id="A0A3G9HAQ9"/>
<dbReference type="Proteomes" id="UP000484547">
    <property type="component" value="Unassembled WGS sequence"/>
</dbReference>
<dbReference type="Proteomes" id="UP000443070">
    <property type="component" value="Unassembled WGS sequence"/>
</dbReference>
<feature type="modified residue" description="4-aspartylphosphate" evidence="10">
    <location>
        <position position="56"/>
    </location>
</feature>
<dbReference type="SMART" id="SM00862">
    <property type="entry name" value="Trans_reg_C"/>
    <property type="match status" value="1"/>
</dbReference>